<comment type="similarity">
    <text evidence="2">Belongs to the sterol desaturase family.</text>
</comment>
<reference evidence="7" key="1">
    <citation type="submission" date="2021-01" db="EMBL/GenBank/DDBJ databases">
        <authorList>
            <person name="Corre E."/>
            <person name="Pelletier E."/>
            <person name="Niang G."/>
            <person name="Scheremetjew M."/>
            <person name="Finn R."/>
            <person name="Kale V."/>
            <person name="Holt S."/>
            <person name="Cochrane G."/>
            <person name="Meng A."/>
            <person name="Brown T."/>
            <person name="Cohen L."/>
        </authorList>
    </citation>
    <scope>NUCLEOTIDE SEQUENCE</scope>
    <source>
        <strain evidence="7">CCMP1897</strain>
    </source>
</reference>
<dbReference type="GO" id="GO:0016491">
    <property type="term" value="F:oxidoreductase activity"/>
    <property type="evidence" value="ECO:0007669"/>
    <property type="project" value="InterPro"/>
</dbReference>
<evidence type="ECO:0000256" key="2">
    <source>
        <dbReference type="ARBA" id="ARBA00009324"/>
    </source>
</evidence>
<evidence type="ECO:0000256" key="5">
    <source>
        <dbReference type="ARBA" id="ARBA00023136"/>
    </source>
</evidence>
<dbReference type="GO" id="GO:0008610">
    <property type="term" value="P:lipid biosynthetic process"/>
    <property type="evidence" value="ECO:0007669"/>
    <property type="project" value="InterPro"/>
</dbReference>
<sequence>MVLFGNGCGTAMAQAYACYYLPAVVMHVLVPKWIDVRHLPPQGKRNTDAWKDAKRSLVPVAIKAAVWKGVEELHRNGMGKLHDDGWSWIHAVLAWAALDLIHDTWFYWAHRLLHWRPLYKHVHYMHHESRTPNAFTGYSFHWIEALLVFLNEVTVIFLFPIHTEMHRAYHMFTTLIHIGGHVGYEVAPYIPSLGQCVMSALPGETPCKYLNTVLHHDMHHRYPSRHFSLYFTHWDHAMGTMHECYQEECRRIFEKPGKKPCPVQKIAHSASRRVGG</sequence>
<keyword evidence="5" id="KW-0472">Membrane</keyword>
<dbReference type="GO" id="GO:0005506">
    <property type="term" value="F:iron ion binding"/>
    <property type="evidence" value="ECO:0007669"/>
    <property type="project" value="InterPro"/>
</dbReference>
<comment type="subcellular location">
    <subcellularLocation>
        <location evidence="1">Membrane</location>
    </subcellularLocation>
</comment>
<gene>
    <name evidence="7" type="ORF">PSAL00342_LOCUS687</name>
</gene>
<evidence type="ECO:0000256" key="4">
    <source>
        <dbReference type="ARBA" id="ARBA00022989"/>
    </source>
</evidence>
<protein>
    <recommendedName>
        <fullName evidence="6">Fatty acid hydroxylase domain-containing protein</fullName>
    </recommendedName>
</protein>
<evidence type="ECO:0000256" key="3">
    <source>
        <dbReference type="ARBA" id="ARBA00022692"/>
    </source>
</evidence>
<feature type="domain" description="Fatty acid hydroxylase" evidence="6">
    <location>
        <begin position="96"/>
        <end position="240"/>
    </location>
</feature>
<evidence type="ECO:0000256" key="1">
    <source>
        <dbReference type="ARBA" id="ARBA00004370"/>
    </source>
</evidence>
<proteinExistence type="inferred from homology"/>
<dbReference type="GO" id="GO:0016020">
    <property type="term" value="C:membrane"/>
    <property type="evidence" value="ECO:0007669"/>
    <property type="project" value="UniProtKB-SubCell"/>
</dbReference>
<dbReference type="AlphaFoldDB" id="A0A7S3U9K3"/>
<evidence type="ECO:0000259" key="6">
    <source>
        <dbReference type="Pfam" id="PF04116"/>
    </source>
</evidence>
<dbReference type="Pfam" id="PF04116">
    <property type="entry name" value="FA_hydroxylase"/>
    <property type="match status" value="1"/>
</dbReference>
<name>A0A7S3U9K3_9CHLO</name>
<dbReference type="InterPro" id="IPR050307">
    <property type="entry name" value="Sterol_Desaturase_Related"/>
</dbReference>
<dbReference type="EMBL" id="HBIS01000792">
    <property type="protein sequence ID" value="CAE0606871.1"/>
    <property type="molecule type" value="Transcribed_RNA"/>
</dbReference>
<dbReference type="PANTHER" id="PTHR11863">
    <property type="entry name" value="STEROL DESATURASE"/>
    <property type="match status" value="1"/>
</dbReference>
<keyword evidence="4" id="KW-1133">Transmembrane helix</keyword>
<keyword evidence="3" id="KW-0812">Transmembrane</keyword>
<accession>A0A7S3U9K3</accession>
<dbReference type="InterPro" id="IPR006694">
    <property type="entry name" value="Fatty_acid_hydroxylase"/>
</dbReference>
<organism evidence="7">
    <name type="scientific">Picocystis salinarum</name>
    <dbReference type="NCBI Taxonomy" id="88271"/>
    <lineage>
        <taxon>Eukaryota</taxon>
        <taxon>Viridiplantae</taxon>
        <taxon>Chlorophyta</taxon>
        <taxon>Picocystophyceae</taxon>
        <taxon>Picocystales</taxon>
        <taxon>Picocystaceae</taxon>
        <taxon>Picocystis</taxon>
    </lineage>
</organism>
<evidence type="ECO:0000313" key="7">
    <source>
        <dbReference type="EMBL" id="CAE0606871.1"/>
    </source>
</evidence>